<proteinExistence type="predicted"/>
<evidence type="ECO:0000313" key="1">
    <source>
        <dbReference type="EMBL" id="EGD60805.1"/>
    </source>
</evidence>
<dbReference type="InParanoid" id="F1Z3J1"/>
<name>F1Z3J1_9SPHN</name>
<evidence type="ECO:0000313" key="2">
    <source>
        <dbReference type="Proteomes" id="UP000004728"/>
    </source>
</evidence>
<sequence length="69" mass="7595">MVVPDKTRAARRATRARTFAVKIVGEGAPSLHVHRGWRACRGVTLSGLRVIVLCHGRFLEPGLCGDCRR</sequence>
<gene>
    <name evidence="1" type="ORF">Y88_1693</name>
</gene>
<protein>
    <submittedName>
        <fullName evidence="1">Uncharacterized protein</fullName>
    </submittedName>
</protein>
<dbReference type="Proteomes" id="UP000004728">
    <property type="component" value="Unassembled WGS sequence"/>
</dbReference>
<reference evidence="1 2" key="1">
    <citation type="journal article" date="2012" name="J. Bacteriol.">
        <title>Draft Genome Sequence of Novosphingobium nitrogenifigens Y88T.</title>
        <authorList>
            <person name="Strabala T.J."/>
            <person name="Macdonald L."/>
            <person name="Liu V."/>
            <person name="Smit A.M."/>
        </authorList>
    </citation>
    <scope>NUCLEOTIDE SEQUENCE [LARGE SCALE GENOMIC DNA]</scope>
    <source>
        <strain evidence="1 2">DSM 19370</strain>
    </source>
</reference>
<organism evidence="1 2">
    <name type="scientific">Novosphingobium nitrogenifigens DSM 19370</name>
    <dbReference type="NCBI Taxonomy" id="983920"/>
    <lineage>
        <taxon>Bacteria</taxon>
        <taxon>Pseudomonadati</taxon>
        <taxon>Pseudomonadota</taxon>
        <taxon>Alphaproteobacteria</taxon>
        <taxon>Sphingomonadales</taxon>
        <taxon>Sphingomonadaceae</taxon>
        <taxon>Novosphingobium</taxon>
    </lineage>
</organism>
<dbReference type="EMBL" id="AEWJ01000008">
    <property type="protein sequence ID" value="EGD60805.1"/>
    <property type="molecule type" value="Genomic_DNA"/>
</dbReference>
<comment type="caution">
    <text evidence="1">The sequence shown here is derived from an EMBL/GenBank/DDBJ whole genome shotgun (WGS) entry which is preliminary data.</text>
</comment>
<keyword evidence="2" id="KW-1185">Reference proteome</keyword>
<dbReference type="STRING" id="983920.Y88_1693"/>
<dbReference type="HOGENOM" id="CLU_2771777_0_0_5"/>
<dbReference type="AlphaFoldDB" id="F1Z3J1"/>
<accession>F1Z3J1</accession>